<name>A0A841FM85_9ACTN</name>
<sequence length="354" mass="36745">MHRRSLLLTLLALALAALGLVIVEPAASAAAPVRVMPLGDSITAGPGCWRALLWDHLRSDGYTDLDFVGGVADGGGCGYGFTYDGDHEGHSGLAATALAANGQLPSWLAAARPDVVVMHLGTNDMWGGYIPTDNVIAAYTTLIGQMRAQNPAMRVVVAQIIPMHGCATCPEDAVELNRRIPAWAAGLTTAASPISVVDQWTGFDVAADTYDGVHPTDSGFRKMADRFHPAVAAVLGGVTPTPTTPTASPTPNPPGGCTAAYRVISQWGGGFQAEVTVWNTSPRAINTWQVVFAFTEGQRVTQSWNARVTQPAATVTALNADYNGSLAPNASAAFGFIATWTGANTAPAASCSAT</sequence>
<dbReference type="EMBL" id="JACHGT010000005">
    <property type="protein sequence ID" value="MBB6034908.1"/>
    <property type="molecule type" value="Genomic_DNA"/>
</dbReference>
<dbReference type="Gene3D" id="2.60.40.290">
    <property type="match status" value="1"/>
</dbReference>
<organism evidence="2 3">
    <name type="scientific">Phytomonospora endophytica</name>
    <dbReference type="NCBI Taxonomy" id="714109"/>
    <lineage>
        <taxon>Bacteria</taxon>
        <taxon>Bacillati</taxon>
        <taxon>Actinomycetota</taxon>
        <taxon>Actinomycetes</taxon>
        <taxon>Micromonosporales</taxon>
        <taxon>Micromonosporaceae</taxon>
        <taxon>Phytomonospora</taxon>
    </lineage>
</organism>
<dbReference type="PROSITE" id="PS51173">
    <property type="entry name" value="CBM2"/>
    <property type="match status" value="1"/>
</dbReference>
<dbReference type="Pfam" id="PF00553">
    <property type="entry name" value="CBM_2"/>
    <property type="match status" value="1"/>
</dbReference>
<dbReference type="SMART" id="SM00637">
    <property type="entry name" value="CBD_II"/>
    <property type="match status" value="1"/>
</dbReference>
<dbReference type="CDD" id="cd01833">
    <property type="entry name" value="XynB_like"/>
    <property type="match status" value="1"/>
</dbReference>
<dbReference type="InterPro" id="IPR012291">
    <property type="entry name" value="CBM2_carb-bd_dom_sf"/>
</dbReference>
<dbReference type="InterPro" id="IPR013830">
    <property type="entry name" value="SGNH_hydro"/>
</dbReference>
<dbReference type="AlphaFoldDB" id="A0A841FM85"/>
<dbReference type="SUPFAM" id="SSF49384">
    <property type="entry name" value="Carbohydrate-binding domain"/>
    <property type="match status" value="1"/>
</dbReference>
<evidence type="ECO:0000313" key="2">
    <source>
        <dbReference type="EMBL" id="MBB6034908.1"/>
    </source>
</evidence>
<dbReference type="InterPro" id="IPR036514">
    <property type="entry name" value="SGNH_hydro_sf"/>
</dbReference>
<gene>
    <name evidence="2" type="ORF">HNR73_002762</name>
</gene>
<dbReference type="RefSeq" id="WP_184787759.1">
    <property type="nucleotide sequence ID" value="NZ_BONT01000090.1"/>
</dbReference>
<dbReference type="InterPro" id="IPR008965">
    <property type="entry name" value="CBM2/CBM3_carb-bd_dom_sf"/>
</dbReference>
<dbReference type="GO" id="GO:0005975">
    <property type="term" value="P:carbohydrate metabolic process"/>
    <property type="evidence" value="ECO:0007669"/>
    <property type="project" value="InterPro"/>
</dbReference>
<feature type="domain" description="CBM2" evidence="1">
    <location>
        <begin position="250"/>
        <end position="354"/>
    </location>
</feature>
<dbReference type="SUPFAM" id="SSF52266">
    <property type="entry name" value="SGNH hydrolase"/>
    <property type="match status" value="1"/>
</dbReference>
<dbReference type="GO" id="GO:0004553">
    <property type="term" value="F:hydrolase activity, hydrolyzing O-glycosyl compounds"/>
    <property type="evidence" value="ECO:0007669"/>
    <property type="project" value="InterPro"/>
</dbReference>
<protein>
    <submittedName>
        <fullName evidence="2">Lysophospholipase L1-like esterase</fullName>
    </submittedName>
</protein>
<dbReference type="GO" id="GO:0004622">
    <property type="term" value="F:phosphatidylcholine lysophospholipase activity"/>
    <property type="evidence" value="ECO:0007669"/>
    <property type="project" value="TreeGrafter"/>
</dbReference>
<dbReference type="GO" id="GO:0030247">
    <property type="term" value="F:polysaccharide binding"/>
    <property type="evidence" value="ECO:0007669"/>
    <property type="project" value="UniProtKB-UniRule"/>
</dbReference>
<evidence type="ECO:0000313" key="3">
    <source>
        <dbReference type="Proteomes" id="UP000548476"/>
    </source>
</evidence>
<dbReference type="InterPro" id="IPR051532">
    <property type="entry name" value="Ester_Hydrolysis_Enzymes"/>
</dbReference>
<reference evidence="2 3" key="1">
    <citation type="submission" date="2020-08" db="EMBL/GenBank/DDBJ databases">
        <title>Genomic Encyclopedia of Type Strains, Phase IV (KMG-IV): sequencing the most valuable type-strain genomes for metagenomic binning, comparative biology and taxonomic classification.</title>
        <authorList>
            <person name="Goeker M."/>
        </authorList>
    </citation>
    <scope>NUCLEOTIDE SEQUENCE [LARGE SCALE GENOMIC DNA]</scope>
    <source>
        <strain evidence="2 3">YIM 65646</strain>
    </source>
</reference>
<evidence type="ECO:0000259" key="1">
    <source>
        <dbReference type="PROSITE" id="PS51173"/>
    </source>
</evidence>
<dbReference type="Proteomes" id="UP000548476">
    <property type="component" value="Unassembled WGS sequence"/>
</dbReference>
<accession>A0A841FM85</accession>
<dbReference type="PANTHER" id="PTHR30383:SF2">
    <property type="entry name" value="CELLULOSE-BINDING PROTEIN"/>
    <property type="match status" value="1"/>
</dbReference>
<dbReference type="Gene3D" id="3.40.50.1110">
    <property type="entry name" value="SGNH hydrolase"/>
    <property type="match status" value="1"/>
</dbReference>
<proteinExistence type="predicted"/>
<keyword evidence="3" id="KW-1185">Reference proteome</keyword>
<comment type="caution">
    <text evidence="2">The sequence shown here is derived from an EMBL/GenBank/DDBJ whole genome shotgun (WGS) entry which is preliminary data.</text>
</comment>
<dbReference type="PANTHER" id="PTHR30383">
    <property type="entry name" value="THIOESTERASE 1/PROTEASE 1/LYSOPHOSPHOLIPASE L1"/>
    <property type="match status" value="1"/>
</dbReference>
<dbReference type="Pfam" id="PF13472">
    <property type="entry name" value="Lipase_GDSL_2"/>
    <property type="match status" value="1"/>
</dbReference>
<dbReference type="InterPro" id="IPR001919">
    <property type="entry name" value="CBD2"/>
</dbReference>